<dbReference type="EMBL" id="SDRB02011438">
    <property type="protein sequence ID" value="THG01339.1"/>
    <property type="molecule type" value="Genomic_DNA"/>
</dbReference>
<reference evidence="1 2" key="1">
    <citation type="journal article" date="2018" name="Proc. Natl. Acad. Sci. U.S.A.">
        <title>Draft genome sequence of Camellia sinensis var. sinensis provides insights into the evolution of the tea genome and tea quality.</title>
        <authorList>
            <person name="Wei C."/>
            <person name="Yang H."/>
            <person name="Wang S."/>
            <person name="Zhao J."/>
            <person name="Liu C."/>
            <person name="Gao L."/>
            <person name="Xia E."/>
            <person name="Lu Y."/>
            <person name="Tai Y."/>
            <person name="She G."/>
            <person name="Sun J."/>
            <person name="Cao H."/>
            <person name="Tong W."/>
            <person name="Gao Q."/>
            <person name="Li Y."/>
            <person name="Deng W."/>
            <person name="Jiang X."/>
            <person name="Wang W."/>
            <person name="Chen Q."/>
            <person name="Zhang S."/>
            <person name="Li H."/>
            <person name="Wu J."/>
            <person name="Wang P."/>
            <person name="Li P."/>
            <person name="Shi C."/>
            <person name="Zheng F."/>
            <person name="Jian J."/>
            <person name="Huang B."/>
            <person name="Shan D."/>
            <person name="Shi M."/>
            <person name="Fang C."/>
            <person name="Yue Y."/>
            <person name="Li F."/>
            <person name="Li D."/>
            <person name="Wei S."/>
            <person name="Han B."/>
            <person name="Jiang C."/>
            <person name="Yin Y."/>
            <person name="Xia T."/>
            <person name="Zhang Z."/>
            <person name="Bennetzen J.L."/>
            <person name="Zhao S."/>
            <person name="Wan X."/>
        </authorList>
    </citation>
    <scope>NUCLEOTIDE SEQUENCE [LARGE SCALE GENOMIC DNA]</scope>
    <source>
        <strain evidence="2">cv. Shuchazao</strain>
        <tissue evidence="1">Leaf</tissue>
    </source>
</reference>
<name>A0A4S4DF50_CAMSN</name>
<organism evidence="1 2">
    <name type="scientific">Camellia sinensis var. sinensis</name>
    <name type="common">China tea</name>
    <dbReference type="NCBI Taxonomy" id="542762"/>
    <lineage>
        <taxon>Eukaryota</taxon>
        <taxon>Viridiplantae</taxon>
        <taxon>Streptophyta</taxon>
        <taxon>Embryophyta</taxon>
        <taxon>Tracheophyta</taxon>
        <taxon>Spermatophyta</taxon>
        <taxon>Magnoliopsida</taxon>
        <taxon>eudicotyledons</taxon>
        <taxon>Gunneridae</taxon>
        <taxon>Pentapetalae</taxon>
        <taxon>asterids</taxon>
        <taxon>Ericales</taxon>
        <taxon>Theaceae</taxon>
        <taxon>Camellia</taxon>
    </lineage>
</organism>
<dbReference type="PANTHER" id="PTHR46635:SF2">
    <property type="entry name" value="GLYCOSYL TRANSFERASE FAMILY 1 DOMAIN-CONTAINING PROTEIN"/>
    <property type="match status" value="1"/>
</dbReference>
<dbReference type="AlphaFoldDB" id="A0A4S4DF50"/>
<keyword evidence="2" id="KW-1185">Reference proteome</keyword>
<dbReference type="Proteomes" id="UP000306102">
    <property type="component" value="Unassembled WGS sequence"/>
</dbReference>
<sequence>MASSLIRLAAAASAAIHEERCAGDIQDDSLNSSYDVFCNTQQGNLSFALVMLRGMDMQQLITGKICDSNILGNMKKDPASLMLFTVTKKLHKLGYVLKIYPLEDGKARSMWEEIGAQISILSPDRYGHIDWSIFEGIIVNSLGAKDAISRHMQCFYAANTGECLCPVCHGLANSALPTLPGDSQKVSRPPMVQLAADVTGRSKILKAFPMHRNGRIRPNPKSMFCVLSGMYFPGKQDRISGFASHSVIMWDTLKYSLISGSADGLLVCCCCCCRCAAAEFCWVAAAAMLL</sequence>
<evidence type="ECO:0000313" key="1">
    <source>
        <dbReference type="EMBL" id="THG01339.1"/>
    </source>
</evidence>
<proteinExistence type="predicted"/>
<evidence type="ECO:0000313" key="2">
    <source>
        <dbReference type="Proteomes" id="UP000306102"/>
    </source>
</evidence>
<protein>
    <submittedName>
        <fullName evidence="1">Uncharacterized protein</fullName>
    </submittedName>
</protein>
<accession>A0A4S4DF50</accession>
<comment type="caution">
    <text evidence="1">The sequence shown here is derived from an EMBL/GenBank/DDBJ whole genome shotgun (WGS) entry which is preliminary data.</text>
</comment>
<dbReference type="PANTHER" id="PTHR46635">
    <property type="entry name" value="GLYCOSYL TRANSFERASE FAMILY 1 PROTEIN"/>
    <property type="match status" value="1"/>
</dbReference>
<gene>
    <name evidence="1" type="ORF">TEA_009409</name>
</gene>